<dbReference type="EMBL" id="CAUYUJ010002027">
    <property type="protein sequence ID" value="CAK0798836.1"/>
    <property type="molecule type" value="Genomic_DNA"/>
</dbReference>
<organism evidence="2 3">
    <name type="scientific">Prorocentrum cordatum</name>
    <dbReference type="NCBI Taxonomy" id="2364126"/>
    <lineage>
        <taxon>Eukaryota</taxon>
        <taxon>Sar</taxon>
        <taxon>Alveolata</taxon>
        <taxon>Dinophyceae</taxon>
        <taxon>Prorocentrales</taxon>
        <taxon>Prorocentraceae</taxon>
        <taxon>Prorocentrum</taxon>
    </lineage>
</organism>
<feature type="coiled-coil region" evidence="1">
    <location>
        <begin position="73"/>
        <end position="153"/>
    </location>
</feature>
<proteinExistence type="predicted"/>
<protein>
    <submittedName>
        <fullName evidence="2">Uncharacterized protein</fullName>
    </submittedName>
</protein>
<sequence length="155" mass="16731">MEAEELRALLEAATREIHAISRSLPEDASAAGQAAAELAEARQALSEAAGLCAQASPSSEPACEDLRGALALRASAVRGCQEAEGELAALQQEHARWLQKLHLVEGRREQGHEQLQSSAKRLDEERAAAVESCKALEIEVQQLRENLSAKSRQLE</sequence>
<reference evidence="2" key="1">
    <citation type="submission" date="2023-10" db="EMBL/GenBank/DDBJ databases">
        <authorList>
            <person name="Chen Y."/>
            <person name="Shah S."/>
            <person name="Dougan E. K."/>
            <person name="Thang M."/>
            <person name="Chan C."/>
        </authorList>
    </citation>
    <scope>NUCLEOTIDE SEQUENCE [LARGE SCALE GENOMIC DNA]</scope>
</reference>
<evidence type="ECO:0000313" key="2">
    <source>
        <dbReference type="EMBL" id="CAK0798836.1"/>
    </source>
</evidence>
<accession>A0ABN9Q3N5</accession>
<dbReference type="Proteomes" id="UP001189429">
    <property type="component" value="Unassembled WGS sequence"/>
</dbReference>
<evidence type="ECO:0000256" key="1">
    <source>
        <dbReference type="SAM" id="Coils"/>
    </source>
</evidence>
<feature type="non-terminal residue" evidence="2">
    <location>
        <position position="155"/>
    </location>
</feature>
<keyword evidence="3" id="KW-1185">Reference proteome</keyword>
<keyword evidence="1" id="KW-0175">Coiled coil</keyword>
<name>A0ABN9Q3N5_9DINO</name>
<evidence type="ECO:0000313" key="3">
    <source>
        <dbReference type="Proteomes" id="UP001189429"/>
    </source>
</evidence>
<gene>
    <name evidence="2" type="ORF">PCOR1329_LOCUS7483</name>
</gene>
<comment type="caution">
    <text evidence="2">The sequence shown here is derived from an EMBL/GenBank/DDBJ whole genome shotgun (WGS) entry which is preliminary data.</text>
</comment>